<dbReference type="NCBIfam" id="TIGR02141">
    <property type="entry name" value="modB_ABC"/>
    <property type="match status" value="1"/>
</dbReference>
<comment type="subcellular location">
    <subcellularLocation>
        <location evidence="2 12">Cell inner membrane</location>
        <topology evidence="2 12">Multi-pass membrane protein</topology>
    </subcellularLocation>
    <subcellularLocation>
        <location evidence="11">Cell membrane</location>
        <topology evidence="11">Multi-pass membrane protein</topology>
    </subcellularLocation>
</comment>
<gene>
    <name evidence="14" type="ORF">EV659_105163</name>
</gene>
<evidence type="ECO:0000256" key="5">
    <source>
        <dbReference type="ARBA" id="ARBA00022475"/>
    </source>
</evidence>
<evidence type="ECO:0000256" key="12">
    <source>
        <dbReference type="RuleBase" id="RU365097"/>
    </source>
</evidence>
<keyword evidence="9 11" id="KW-1133">Transmembrane helix</keyword>
<dbReference type="FunFam" id="1.10.3720.10:FF:000018">
    <property type="entry name" value="Molybdenum transport system permease"/>
    <property type="match status" value="1"/>
</dbReference>
<dbReference type="Pfam" id="PF00528">
    <property type="entry name" value="BPD_transp_1"/>
    <property type="match status" value="1"/>
</dbReference>
<dbReference type="GO" id="GO:0005886">
    <property type="term" value="C:plasma membrane"/>
    <property type="evidence" value="ECO:0007669"/>
    <property type="project" value="UniProtKB-SubCell"/>
</dbReference>
<dbReference type="GO" id="GO:0015098">
    <property type="term" value="F:molybdate ion transmembrane transporter activity"/>
    <property type="evidence" value="ECO:0007669"/>
    <property type="project" value="UniProtKB-UniRule"/>
</dbReference>
<feature type="transmembrane region" description="Helical" evidence="11">
    <location>
        <begin position="203"/>
        <end position="225"/>
    </location>
</feature>
<keyword evidence="5" id="KW-1003">Cell membrane</keyword>
<evidence type="ECO:0000256" key="3">
    <source>
        <dbReference type="ARBA" id="ARBA00007069"/>
    </source>
</evidence>
<evidence type="ECO:0000256" key="2">
    <source>
        <dbReference type="ARBA" id="ARBA00004429"/>
    </source>
</evidence>
<dbReference type="PANTHER" id="PTHR30183:SF3">
    <property type="entry name" value="MOLYBDENUM TRANSPORT SYSTEM PERMEASE PROTEIN MODB"/>
    <property type="match status" value="1"/>
</dbReference>
<feature type="transmembrane region" description="Helical" evidence="11">
    <location>
        <begin position="87"/>
        <end position="109"/>
    </location>
</feature>
<keyword evidence="7 12" id="KW-0997">Cell inner membrane</keyword>
<keyword evidence="8 11" id="KW-0812">Transmembrane</keyword>
<keyword evidence="6 12" id="KW-0500">Molybdenum</keyword>
<dbReference type="PROSITE" id="PS50928">
    <property type="entry name" value="ABC_TM1"/>
    <property type="match status" value="1"/>
</dbReference>
<sequence>MTGSALALTPFETEALLLSLKASSAAVLWSLPPGIALGWLLARRRFPGRALVNALVHLPLVLPPVVLGYLLLMLFGRHGALGAPLEAVFGIRFAFSHAGVVLACAVVSFPLMVRAIRQMAEAADPRLEAVARSLGASEARVFATVTLPLMAPGIVAGMTLAFARALGEFGATITFAANIPGETQTLPLALFTVVQSPGGDDQALRLCLLSLALAGAALLGSEWLARRFSWAEARP</sequence>
<evidence type="ECO:0000256" key="10">
    <source>
        <dbReference type="ARBA" id="ARBA00023136"/>
    </source>
</evidence>
<evidence type="ECO:0000256" key="9">
    <source>
        <dbReference type="ARBA" id="ARBA00022989"/>
    </source>
</evidence>
<accession>A0A4R2PKK8</accession>
<dbReference type="CDD" id="cd06261">
    <property type="entry name" value="TM_PBP2"/>
    <property type="match status" value="1"/>
</dbReference>
<dbReference type="PANTHER" id="PTHR30183">
    <property type="entry name" value="MOLYBDENUM TRANSPORT SYSTEM PERMEASE PROTEIN MODB"/>
    <property type="match status" value="1"/>
</dbReference>
<evidence type="ECO:0000256" key="7">
    <source>
        <dbReference type="ARBA" id="ARBA00022519"/>
    </source>
</evidence>
<feature type="transmembrane region" description="Helical" evidence="11">
    <location>
        <begin position="54"/>
        <end position="75"/>
    </location>
</feature>
<dbReference type="AlphaFoldDB" id="A0A4R2PKK8"/>
<organism evidence="14 15">
    <name type="scientific">Rhodothalassium salexigens DSM 2132</name>
    <dbReference type="NCBI Taxonomy" id="1188247"/>
    <lineage>
        <taxon>Bacteria</taxon>
        <taxon>Pseudomonadati</taxon>
        <taxon>Pseudomonadota</taxon>
        <taxon>Alphaproteobacteria</taxon>
        <taxon>Rhodothalassiales</taxon>
        <taxon>Rhodothalassiaceae</taxon>
        <taxon>Rhodothalassium</taxon>
    </lineage>
</organism>
<dbReference type="InterPro" id="IPR000515">
    <property type="entry name" value="MetI-like"/>
</dbReference>
<comment type="function">
    <text evidence="1 12">Part of the binding-protein-dependent transport system for molybdenum; probably responsible for the translocation of the substrate across the membrane.</text>
</comment>
<feature type="transmembrane region" description="Helical" evidence="11">
    <location>
        <begin position="20"/>
        <end position="42"/>
    </location>
</feature>
<evidence type="ECO:0000256" key="8">
    <source>
        <dbReference type="ARBA" id="ARBA00022692"/>
    </source>
</evidence>
<dbReference type="RefSeq" id="WP_132708461.1">
    <property type="nucleotide sequence ID" value="NZ_JACIGF010000005.1"/>
</dbReference>
<reference evidence="14 15" key="1">
    <citation type="submission" date="2019-03" db="EMBL/GenBank/DDBJ databases">
        <title>Genomic Encyclopedia of Type Strains, Phase IV (KMG-IV): sequencing the most valuable type-strain genomes for metagenomic binning, comparative biology and taxonomic classification.</title>
        <authorList>
            <person name="Goeker M."/>
        </authorList>
    </citation>
    <scope>NUCLEOTIDE SEQUENCE [LARGE SCALE GENOMIC DNA]</scope>
    <source>
        <strain evidence="14 15">DSM 2132</strain>
    </source>
</reference>
<dbReference type="NCBIfam" id="NF006939">
    <property type="entry name" value="PRK09421.1"/>
    <property type="match status" value="1"/>
</dbReference>
<comment type="caution">
    <text evidence="14">The sequence shown here is derived from an EMBL/GenBank/DDBJ whole genome shotgun (WGS) entry which is preliminary data.</text>
</comment>
<evidence type="ECO:0000256" key="1">
    <source>
        <dbReference type="ARBA" id="ARBA00002949"/>
    </source>
</evidence>
<dbReference type="InterPro" id="IPR011867">
    <property type="entry name" value="ModB_ABC"/>
</dbReference>
<dbReference type="Proteomes" id="UP000295399">
    <property type="component" value="Unassembled WGS sequence"/>
</dbReference>
<evidence type="ECO:0000256" key="4">
    <source>
        <dbReference type="ARBA" id="ARBA00022448"/>
    </source>
</evidence>
<dbReference type="InParanoid" id="A0A4R2PKK8"/>
<keyword evidence="4 11" id="KW-0813">Transport</keyword>
<dbReference type="OrthoDB" id="9774448at2"/>
<evidence type="ECO:0000313" key="15">
    <source>
        <dbReference type="Proteomes" id="UP000295399"/>
    </source>
</evidence>
<protein>
    <recommendedName>
        <fullName evidence="12">Molybdenum transport system permease</fullName>
    </recommendedName>
</protein>
<feature type="transmembrane region" description="Helical" evidence="11">
    <location>
        <begin position="141"/>
        <end position="163"/>
    </location>
</feature>
<dbReference type="InterPro" id="IPR035906">
    <property type="entry name" value="MetI-like_sf"/>
</dbReference>
<evidence type="ECO:0000256" key="6">
    <source>
        <dbReference type="ARBA" id="ARBA00022505"/>
    </source>
</evidence>
<feature type="domain" description="ABC transmembrane type-1" evidence="13">
    <location>
        <begin position="16"/>
        <end position="219"/>
    </location>
</feature>
<dbReference type="FunCoup" id="A0A4R2PKK8">
    <property type="interactions" value="160"/>
</dbReference>
<evidence type="ECO:0000259" key="13">
    <source>
        <dbReference type="PROSITE" id="PS50928"/>
    </source>
</evidence>
<name>A0A4R2PKK8_RHOSA</name>
<proteinExistence type="inferred from homology"/>
<dbReference type="Gene3D" id="1.10.3720.10">
    <property type="entry name" value="MetI-like"/>
    <property type="match status" value="1"/>
</dbReference>
<comment type="similarity">
    <text evidence="3 12">Belongs to the binding-protein-dependent transport system permease family. CysTW subfamily.</text>
</comment>
<keyword evidence="10 11" id="KW-0472">Membrane</keyword>
<dbReference type="SUPFAM" id="SSF161098">
    <property type="entry name" value="MetI-like"/>
    <property type="match status" value="1"/>
</dbReference>
<evidence type="ECO:0000313" key="14">
    <source>
        <dbReference type="EMBL" id="TCP34535.1"/>
    </source>
</evidence>
<evidence type="ECO:0000256" key="11">
    <source>
        <dbReference type="RuleBase" id="RU363032"/>
    </source>
</evidence>
<keyword evidence="15" id="KW-1185">Reference proteome</keyword>
<dbReference type="EMBL" id="SLXO01000005">
    <property type="protein sequence ID" value="TCP34535.1"/>
    <property type="molecule type" value="Genomic_DNA"/>
</dbReference>